<reference evidence="2 3" key="2">
    <citation type="submission" date="2016-05" db="EMBL/GenBank/DDBJ databases">
        <title>Lineage-specific infection strategies underlie the spectrum of fungal disease in amphibians.</title>
        <authorList>
            <person name="Cuomo C.A."/>
            <person name="Farrer R.A."/>
            <person name="James T."/>
            <person name="Longcore J."/>
            <person name="Birren B."/>
        </authorList>
    </citation>
    <scope>NUCLEOTIDE SEQUENCE [LARGE SCALE GENOMIC DNA]</scope>
    <source>
        <strain evidence="2 3">JEL423</strain>
    </source>
</reference>
<dbReference type="STRING" id="403673.A0A177WWG7"/>
<organism evidence="2 3">
    <name type="scientific">Batrachochytrium dendrobatidis (strain JEL423)</name>
    <dbReference type="NCBI Taxonomy" id="403673"/>
    <lineage>
        <taxon>Eukaryota</taxon>
        <taxon>Fungi</taxon>
        <taxon>Fungi incertae sedis</taxon>
        <taxon>Chytridiomycota</taxon>
        <taxon>Chytridiomycota incertae sedis</taxon>
        <taxon>Chytridiomycetes</taxon>
        <taxon>Rhizophydiales</taxon>
        <taxon>Rhizophydiales incertae sedis</taxon>
        <taxon>Batrachochytrium</taxon>
    </lineage>
</organism>
<dbReference type="VEuPathDB" id="FungiDB:BDEG_27536"/>
<dbReference type="AlphaFoldDB" id="A0A177WWG7"/>
<dbReference type="Gene3D" id="3.40.50.410">
    <property type="entry name" value="von Willebrand factor, type A domain"/>
    <property type="match status" value="1"/>
</dbReference>
<dbReference type="PANTHER" id="PTHR34706:SF2">
    <property type="entry name" value="RFEF"/>
    <property type="match status" value="1"/>
</dbReference>
<reference evidence="2 3" key="1">
    <citation type="submission" date="2006-10" db="EMBL/GenBank/DDBJ databases">
        <title>The Genome Sequence of Batrachochytrium dendrobatidis JEL423.</title>
        <authorList>
            <consortium name="The Broad Institute Genome Sequencing Platform"/>
            <person name="Birren B."/>
            <person name="Lander E."/>
            <person name="Galagan J."/>
            <person name="Cuomo C."/>
            <person name="Devon K."/>
            <person name="Jaffe D."/>
            <person name="Butler J."/>
            <person name="Alvarez P."/>
            <person name="Gnerre S."/>
            <person name="Grabherr M."/>
            <person name="Kleber M."/>
            <person name="Mauceli E."/>
            <person name="Brockman W."/>
            <person name="Young S."/>
            <person name="LaButti K."/>
            <person name="Sykes S."/>
            <person name="DeCaprio D."/>
            <person name="Crawford M."/>
            <person name="Koehrsen M."/>
            <person name="Engels R."/>
            <person name="Montgomery P."/>
            <person name="Pearson M."/>
            <person name="Howarth C."/>
            <person name="Larson L."/>
            <person name="White J."/>
            <person name="O'Leary S."/>
            <person name="Kodira C."/>
            <person name="Zeng Q."/>
            <person name="Yandava C."/>
            <person name="Alvarado L."/>
            <person name="Longcore J."/>
            <person name="James T."/>
        </authorList>
    </citation>
    <scope>NUCLEOTIDE SEQUENCE [LARGE SCALE GENOMIC DNA]</scope>
    <source>
        <strain evidence="2 3">JEL423</strain>
    </source>
</reference>
<sequence>MGLLSKVKQQQALATAQGTSTDPASTGPLSHQIQESVNITYIREKLYSIVTDNKLQAWYNPDRLTTLIDHLTTLNYAYLRQEWKVYGDLVYDLVSLALYDIVFFIDDSGSMAFEEDGERIQDLKLILAKIANVAGLLDTDGIQVRFMNNSTEIHGVTTQSQVEDLIGKIRFSGMTPLGSQFKAKVVDPIVLGPAVNGTLTKPILAIIVTDGEPTREPIDTLQDVILDATQILAGTGCGVGALAIQVGQVGTDLKAQQFLARLDNDPAVGKMIDCTSNYEMESEEMMKKGGELSPEMWLLKLCVGAIDSTYDGMD</sequence>
<protein>
    <recommendedName>
        <fullName evidence="1">VWFA domain-containing protein</fullName>
    </recommendedName>
</protein>
<dbReference type="SUPFAM" id="SSF53300">
    <property type="entry name" value="vWA-like"/>
    <property type="match status" value="1"/>
</dbReference>
<dbReference type="InterPro" id="IPR036465">
    <property type="entry name" value="vWFA_dom_sf"/>
</dbReference>
<accession>A0A177WWG7</accession>
<evidence type="ECO:0000313" key="3">
    <source>
        <dbReference type="Proteomes" id="UP000077115"/>
    </source>
</evidence>
<evidence type="ECO:0000259" key="1">
    <source>
        <dbReference type="PROSITE" id="PS50234"/>
    </source>
</evidence>
<name>A0A177WWG7_BATDL</name>
<dbReference type="EMBL" id="DS022312">
    <property type="protein sequence ID" value="OAJ44286.1"/>
    <property type="molecule type" value="Genomic_DNA"/>
</dbReference>
<dbReference type="OrthoDB" id="2142040at2759"/>
<dbReference type="InterPro" id="IPR002035">
    <property type="entry name" value="VWF_A"/>
</dbReference>
<dbReference type="PANTHER" id="PTHR34706">
    <property type="entry name" value="SLR1338 PROTEIN"/>
    <property type="match status" value="1"/>
</dbReference>
<dbReference type="Proteomes" id="UP000077115">
    <property type="component" value="Unassembled WGS sequence"/>
</dbReference>
<feature type="domain" description="VWFA" evidence="1">
    <location>
        <begin position="100"/>
        <end position="296"/>
    </location>
</feature>
<dbReference type="eggNOG" id="ENOG502QUI6">
    <property type="taxonomic scope" value="Eukaryota"/>
</dbReference>
<evidence type="ECO:0000313" key="2">
    <source>
        <dbReference type="EMBL" id="OAJ44286.1"/>
    </source>
</evidence>
<proteinExistence type="predicted"/>
<dbReference type="PROSITE" id="PS50234">
    <property type="entry name" value="VWFA"/>
    <property type="match status" value="1"/>
</dbReference>
<gene>
    <name evidence="2" type="ORF">BDEG_27536</name>
</gene>